<name>A0A3B1APE5_9ZZZZ</name>
<dbReference type="Pfam" id="PF13181">
    <property type="entry name" value="TPR_8"/>
    <property type="match status" value="1"/>
</dbReference>
<dbReference type="SUPFAM" id="SSF81901">
    <property type="entry name" value="HCP-like"/>
    <property type="match status" value="1"/>
</dbReference>
<dbReference type="Pfam" id="PF14559">
    <property type="entry name" value="TPR_19"/>
    <property type="match status" value="1"/>
</dbReference>
<dbReference type="SUPFAM" id="SSF48452">
    <property type="entry name" value="TPR-like"/>
    <property type="match status" value="3"/>
</dbReference>
<keyword evidence="1" id="KW-0808">Transferase</keyword>
<keyword evidence="1" id="KW-0328">Glycosyltransferase</keyword>
<proteinExistence type="predicted"/>
<reference evidence="1" key="1">
    <citation type="submission" date="2018-06" db="EMBL/GenBank/DDBJ databases">
        <authorList>
            <person name="Zhirakovskaya E."/>
        </authorList>
    </citation>
    <scope>NUCLEOTIDE SEQUENCE</scope>
</reference>
<dbReference type="PANTHER" id="PTHR12558:SF13">
    <property type="entry name" value="CELL DIVISION CYCLE PROTEIN 27 HOMOLOG"/>
    <property type="match status" value="1"/>
</dbReference>
<dbReference type="PROSITE" id="PS50005">
    <property type="entry name" value="TPR"/>
    <property type="match status" value="7"/>
</dbReference>
<dbReference type="InterPro" id="IPR011990">
    <property type="entry name" value="TPR-like_helical_dom_sf"/>
</dbReference>
<organism evidence="1">
    <name type="scientific">hydrothermal vent metagenome</name>
    <dbReference type="NCBI Taxonomy" id="652676"/>
    <lineage>
        <taxon>unclassified sequences</taxon>
        <taxon>metagenomes</taxon>
        <taxon>ecological metagenomes</taxon>
    </lineage>
</organism>
<dbReference type="AlphaFoldDB" id="A0A3B1APE5"/>
<feature type="non-terminal residue" evidence="1">
    <location>
        <position position="1"/>
    </location>
</feature>
<dbReference type="InterPro" id="IPR019734">
    <property type="entry name" value="TPR_rpt"/>
</dbReference>
<dbReference type="SMART" id="SM00028">
    <property type="entry name" value="TPR"/>
    <property type="match status" value="17"/>
</dbReference>
<sequence>KSAAYVRDAEKYIKKGDVKEAIIQLKNAAVSDPKNPEIRLALGDLYLKVENAPSAEKEYLRAINLGAEKAVVNIRLSKAYLLQRRYQSVLDTLKIEEVSENEKGEASLIIGNAHQGLNDLDKALYHYEKGEAKNGKSDKLGIAIAQIYYFQKDVEKAEKRVDEALALNPKNAKGLVLKGELVNMKFGPEKSLSFFEQAIKYEPRNLSALFKVAAVLFDLQRTDEALEKLDIIYSIAPKLPLANYLSAVIHVRKNDLDKAEEFLDASGQAFDNFPGALILRGVINYSRQNYAQAIYHLDKMINIQPENIVARRILGAALLRQGDAEQAIKALMPVVTSGNADSVVLALLGSANMQLGKFDEGTAFFEQAVESKPGESKLKTQLALSKLAAGDSRAALSNLQEVLDKDPNSKQAAAFMALISLREKNYEAAILSADTLIEQSVDNPVGYNIKGSAFMGMKKIQEARQQFNKAIEVAPDYHSASMSLAKLELQEGNEEKAIEIYQNILKLNSNHAGALMAMARHKKDKKNFIEAEKYYQRVMNLEPKNIRYSIEFSEFFIIQKKIKQAKTVAQQIIRDFPDHAAGYEANGNIDVILRDLDSAVQNFKRMATILGNNSGAYQLLARAQLRNKNTEAARKSFIKSMSLAANKIPLLIDLVGLESAQENFDQAHTYVNQIKSLDDKSPIGYVLEGRLLAAEGKHADSLLSYNKASEMGATGSRFVVDISRSYIMNGQEKKAEELMHSWLGQNKADIGVRHILAGHYLNGNKYTSAISEYEIILEQNVDNAVALNNVAWLYNQIGQNDKALMTAEKSYKLFPEEASFIDTYAWILVQQGQNEKGLALLQKAVSKAPNMAEIRYHLAVSLKNAGRNAVAKKELEIVVSSGADFPGMEDARKLLNELSQ</sequence>
<dbReference type="Pfam" id="PF13414">
    <property type="entry name" value="TPR_11"/>
    <property type="match status" value="1"/>
</dbReference>
<evidence type="ECO:0000313" key="1">
    <source>
        <dbReference type="EMBL" id="VAX07829.1"/>
    </source>
</evidence>
<dbReference type="EMBL" id="UOFW01000223">
    <property type="protein sequence ID" value="VAX07829.1"/>
    <property type="molecule type" value="Genomic_DNA"/>
</dbReference>
<dbReference type="NCBIfam" id="TIGR02917">
    <property type="entry name" value="PEP_TPR_lipo"/>
    <property type="match status" value="1"/>
</dbReference>
<dbReference type="GO" id="GO:0051301">
    <property type="term" value="P:cell division"/>
    <property type="evidence" value="ECO:0007669"/>
    <property type="project" value="UniProtKB-KW"/>
</dbReference>
<dbReference type="GO" id="GO:0016757">
    <property type="term" value="F:glycosyltransferase activity"/>
    <property type="evidence" value="ECO:0007669"/>
    <property type="project" value="UniProtKB-KW"/>
</dbReference>
<dbReference type="PANTHER" id="PTHR12558">
    <property type="entry name" value="CELL DIVISION CYCLE 16,23,27"/>
    <property type="match status" value="1"/>
</dbReference>
<dbReference type="EC" id="2.4.1.129" evidence="1"/>
<protein>
    <submittedName>
        <fullName evidence="1">Cell division protein FtsI [Peptidoglycan synthetase]</fullName>
        <ecNumber evidence="1">2.4.1.129</ecNumber>
    </submittedName>
</protein>
<keyword evidence="1" id="KW-0131">Cell cycle</keyword>
<dbReference type="Pfam" id="PF13432">
    <property type="entry name" value="TPR_16"/>
    <property type="match status" value="4"/>
</dbReference>
<keyword evidence="1" id="KW-0132">Cell division</keyword>
<dbReference type="Gene3D" id="1.25.40.10">
    <property type="entry name" value="Tetratricopeptide repeat domain"/>
    <property type="match status" value="4"/>
</dbReference>
<gene>
    <name evidence="1" type="ORF">MNBD_ALPHA03-1084</name>
</gene>
<dbReference type="InterPro" id="IPR014266">
    <property type="entry name" value="PEP-CTERM_TPR_PrsT"/>
</dbReference>
<accession>A0A3B1APE5</accession>